<keyword evidence="2" id="KW-1185">Reference proteome</keyword>
<protein>
    <submittedName>
        <fullName evidence="1">Uncharacterized protein</fullName>
    </submittedName>
</protein>
<reference evidence="1" key="1">
    <citation type="submission" date="2021-01" db="EMBL/GenBank/DDBJ databases">
        <title>Modified the classification status of verrucomicrobia.</title>
        <authorList>
            <person name="Feng X."/>
        </authorList>
    </citation>
    <scope>NUCLEOTIDE SEQUENCE</scope>
    <source>
        <strain evidence="1">JCM 18052</strain>
    </source>
</reference>
<proteinExistence type="predicted"/>
<comment type="caution">
    <text evidence="1">The sequence shown here is derived from an EMBL/GenBank/DDBJ whole genome shotgun (WGS) entry which is preliminary data.</text>
</comment>
<gene>
    <name evidence="1" type="ORF">JIN84_13795</name>
</gene>
<sequence>MKIIHLIAPAASLVLIGVWNLSLSRSISGVENDNGVIRKKISATGAAGNVSESTRASVASRGNSTNGKQGIDWKHMSGNLLAAEDDDRNVEVRAMIDFQLRLAGMAREELIAALDEISTLDLSDAERGALEQKILEFLVKKDPQYALDRFVDRIESEPDTIGWQLSNAMKEWAKKDRASAGAWLDSQIAGGKFESRTLDGNSEMRVQFESGLLESILGSDLTAAGNRLAALPEDQRREVLENLSFPELSAGEQKSYAALVRQLVPADEREGSFAHIADQLVDENGYDKVSGFLDSVSANPEERAAAAMQVAESRLGNLASDGGVTQGEIDSLRTWLDKQAPGQTDGIIGKSLAEAAQDGGDFGFSEASQLALGYQKTSGSDEVLIAFLKSYSAHSNLEEARHLAEMISDEKRREAVLRDLE</sequence>
<dbReference type="Proteomes" id="UP000600139">
    <property type="component" value="Unassembled WGS sequence"/>
</dbReference>
<dbReference type="RefSeq" id="WP_200351623.1">
    <property type="nucleotide sequence ID" value="NZ_BAABHZ010000006.1"/>
</dbReference>
<dbReference type="AlphaFoldDB" id="A0A934R7T8"/>
<organism evidence="1 2">
    <name type="scientific">Luteolibacter yonseiensis</name>
    <dbReference type="NCBI Taxonomy" id="1144680"/>
    <lineage>
        <taxon>Bacteria</taxon>
        <taxon>Pseudomonadati</taxon>
        <taxon>Verrucomicrobiota</taxon>
        <taxon>Verrucomicrobiia</taxon>
        <taxon>Verrucomicrobiales</taxon>
        <taxon>Verrucomicrobiaceae</taxon>
        <taxon>Luteolibacter</taxon>
    </lineage>
</organism>
<evidence type="ECO:0000313" key="1">
    <source>
        <dbReference type="EMBL" id="MBK1816694.1"/>
    </source>
</evidence>
<name>A0A934R7T8_9BACT</name>
<evidence type="ECO:0000313" key="2">
    <source>
        <dbReference type="Proteomes" id="UP000600139"/>
    </source>
</evidence>
<accession>A0A934R7T8</accession>
<dbReference type="EMBL" id="JAENIK010000011">
    <property type="protein sequence ID" value="MBK1816694.1"/>
    <property type="molecule type" value="Genomic_DNA"/>
</dbReference>